<dbReference type="SUPFAM" id="SSF50129">
    <property type="entry name" value="GroES-like"/>
    <property type="match status" value="1"/>
</dbReference>
<keyword evidence="1" id="KW-0479">Metal-binding</keyword>
<dbReference type="GO" id="GO:0046294">
    <property type="term" value="P:formaldehyde catabolic process"/>
    <property type="evidence" value="ECO:0007669"/>
    <property type="project" value="TreeGrafter"/>
</dbReference>
<proteinExistence type="predicted"/>
<keyword evidence="2" id="KW-0862">Zinc</keyword>
<dbReference type="Gene3D" id="3.40.50.720">
    <property type="entry name" value="NAD(P)-binding Rossmann-like Domain"/>
    <property type="match status" value="1"/>
</dbReference>
<dbReference type="Pfam" id="PF08240">
    <property type="entry name" value="ADH_N"/>
    <property type="match status" value="1"/>
</dbReference>
<dbReference type="Pfam" id="PF00107">
    <property type="entry name" value="ADH_zinc_N"/>
    <property type="match status" value="1"/>
</dbReference>
<dbReference type="STRING" id="1305764.R9PAK9"/>
<evidence type="ECO:0000313" key="7">
    <source>
        <dbReference type="EMBL" id="GAC98277.1"/>
    </source>
</evidence>
<evidence type="ECO:0000259" key="6">
    <source>
        <dbReference type="Pfam" id="PF08240"/>
    </source>
</evidence>
<dbReference type="InterPro" id="IPR011032">
    <property type="entry name" value="GroES-like_sf"/>
</dbReference>
<feature type="domain" description="Alcohol dehydrogenase-like N-terminal" evidence="6">
    <location>
        <begin position="116"/>
        <end position="198"/>
    </location>
</feature>
<feature type="chain" id="PRO_5004478490" evidence="4">
    <location>
        <begin position="34"/>
        <end position="496"/>
    </location>
</feature>
<keyword evidence="3" id="KW-0520">NAD</keyword>
<dbReference type="InterPro" id="IPR036291">
    <property type="entry name" value="NAD(P)-bd_dom_sf"/>
</dbReference>
<dbReference type="Proteomes" id="UP000014071">
    <property type="component" value="Unassembled WGS sequence"/>
</dbReference>
<dbReference type="PANTHER" id="PTHR43880:SF12">
    <property type="entry name" value="ALCOHOL DEHYDROGENASE CLASS-3"/>
    <property type="match status" value="1"/>
</dbReference>
<dbReference type="GeneID" id="24111143"/>
<dbReference type="Gene3D" id="3.90.180.10">
    <property type="entry name" value="Medium-chain alcohol dehydrogenases, catalytic domain"/>
    <property type="match status" value="1"/>
</dbReference>
<dbReference type="GO" id="GO:0008270">
    <property type="term" value="F:zinc ion binding"/>
    <property type="evidence" value="ECO:0007669"/>
    <property type="project" value="TreeGrafter"/>
</dbReference>
<dbReference type="RefSeq" id="XP_012191864.1">
    <property type="nucleotide sequence ID" value="XM_012336474.1"/>
</dbReference>
<dbReference type="InterPro" id="IPR013149">
    <property type="entry name" value="ADH-like_C"/>
</dbReference>
<dbReference type="HOGENOM" id="CLU_026673_14_1_1"/>
<protein>
    <submittedName>
        <fullName evidence="7">S-(Hydroxymethyl)glutathione dehydrogenase</fullName>
    </submittedName>
</protein>
<reference evidence="8" key="1">
    <citation type="journal article" date="2013" name="Genome Announc.">
        <title>Draft genome sequence of the basidiomycetous yeast-like fungus Pseudozyma hubeiensis SY62, which produces an abundant amount of the biosurfactant mannosylerythritol lipids.</title>
        <authorList>
            <person name="Konishi M."/>
            <person name="Hatada Y."/>
            <person name="Horiuchi J."/>
        </authorList>
    </citation>
    <scope>NUCLEOTIDE SEQUENCE [LARGE SCALE GENOMIC DNA]</scope>
    <source>
        <strain evidence="8">SY62</strain>
    </source>
</reference>
<dbReference type="SUPFAM" id="SSF51735">
    <property type="entry name" value="NAD(P)-binding Rossmann-fold domains"/>
    <property type="match status" value="1"/>
</dbReference>
<evidence type="ECO:0000259" key="5">
    <source>
        <dbReference type="Pfam" id="PF00107"/>
    </source>
</evidence>
<organism evidence="7 8">
    <name type="scientific">Pseudozyma hubeiensis (strain SY62)</name>
    <name type="common">Yeast</name>
    <dbReference type="NCBI Taxonomy" id="1305764"/>
    <lineage>
        <taxon>Eukaryota</taxon>
        <taxon>Fungi</taxon>
        <taxon>Dikarya</taxon>
        <taxon>Basidiomycota</taxon>
        <taxon>Ustilaginomycotina</taxon>
        <taxon>Ustilaginomycetes</taxon>
        <taxon>Ustilaginales</taxon>
        <taxon>Ustilaginaceae</taxon>
        <taxon>Pseudozyma</taxon>
    </lineage>
</organism>
<dbReference type="GO" id="GO:0005829">
    <property type="term" value="C:cytosol"/>
    <property type="evidence" value="ECO:0007669"/>
    <property type="project" value="TreeGrafter"/>
</dbReference>
<keyword evidence="4" id="KW-0732">Signal</keyword>
<feature type="domain" description="Alcohol dehydrogenase-like C-terminal" evidence="5">
    <location>
        <begin position="320"/>
        <end position="453"/>
    </location>
</feature>
<evidence type="ECO:0000256" key="4">
    <source>
        <dbReference type="SAM" id="SignalP"/>
    </source>
</evidence>
<dbReference type="InterPro" id="IPR013154">
    <property type="entry name" value="ADH-like_N"/>
</dbReference>
<name>R9PAK9_PSEHS</name>
<evidence type="ECO:0000256" key="3">
    <source>
        <dbReference type="ARBA" id="ARBA00023027"/>
    </source>
</evidence>
<gene>
    <name evidence="7" type="ORF">PHSY_005870</name>
</gene>
<dbReference type="PANTHER" id="PTHR43880">
    <property type="entry name" value="ALCOHOL DEHYDROGENASE"/>
    <property type="match status" value="1"/>
</dbReference>
<dbReference type="OrthoDB" id="256333at2759"/>
<sequence>MTSKLAWRTSLAGTSLCPFLCLICRWPSPRCNALLDDSLPQPRALIPRCFCSGCVFRNSNAPPCQQHSDPSSLFSIDHTAPSLIMTQQLEAKALVVDKPQGPFHLVDIELDLSKLGSDEVIVRYHHTGVCHTDVNSRNLATPELLPAIYGHEGAGVVEHLSSSYEGPLRVGDSVLASFCSCGGCNNCHSSRPAYCDIFVPMNLASLSKNMQHVKVSYSAQDGSKGEALIKYFGQSSFSSRMAVTDRSLTKVSSNVPTKLVCALACGFQTGFATVFEKAPSDQARSFELFESAGIHVPDSARSSGRHERSKQTLLVTGLGGVGLGAIYGGKTLGFGSIIACDLNDSRLELAKEIGATHTINAKGLDATAFAAKVKEYSADARGASLAIEASGSPVAMGNAIRALAVGGRSVVVGAPPPEALLPVPHAEILAQANSVEGLLMGNSVPQITFPYLVSKLEAGELGFLEKMIAVYKPADMNKAVEDQESGKVIKPVIEWI</sequence>
<dbReference type="AlphaFoldDB" id="R9PAK9"/>
<evidence type="ECO:0000313" key="8">
    <source>
        <dbReference type="Proteomes" id="UP000014071"/>
    </source>
</evidence>
<feature type="signal peptide" evidence="4">
    <location>
        <begin position="1"/>
        <end position="33"/>
    </location>
</feature>
<accession>R9PAK9</accession>
<dbReference type="EMBL" id="DF238820">
    <property type="protein sequence ID" value="GAC98277.1"/>
    <property type="molecule type" value="Genomic_DNA"/>
</dbReference>
<dbReference type="eggNOG" id="KOG0022">
    <property type="taxonomic scope" value="Eukaryota"/>
</dbReference>
<evidence type="ECO:0000256" key="1">
    <source>
        <dbReference type="ARBA" id="ARBA00022723"/>
    </source>
</evidence>
<keyword evidence="8" id="KW-1185">Reference proteome</keyword>
<dbReference type="GO" id="GO:0051903">
    <property type="term" value="F:S-(hydroxymethyl)glutathione dehydrogenase [NAD(P)+] activity"/>
    <property type="evidence" value="ECO:0007669"/>
    <property type="project" value="TreeGrafter"/>
</dbReference>
<evidence type="ECO:0000256" key="2">
    <source>
        <dbReference type="ARBA" id="ARBA00022833"/>
    </source>
</evidence>